<evidence type="ECO:0000313" key="2">
    <source>
        <dbReference type="Proteomes" id="UP000294933"/>
    </source>
</evidence>
<dbReference type="AlphaFoldDB" id="A0A4Y7QHJ3"/>
<keyword evidence="2" id="KW-1185">Reference proteome</keyword>
<accession>A0A4Y7QHJ3</accession>
<protein>
    <submittedName>
        <fullName evidence="1">Uncharacterized protein</fullName>
    </submittedName>
</protein>
<proteinExistence type="predicted"/>
<dbReference type="VEuPathDB" id="FungiDB:BD410DRAFT_782901"/>
<gene>
    <name evidence="1" type="ORF">BD410DRAFT_782901</name>
</gene>
<organism evidence="1 2">
    <name type="scientific">Rickenella mellea</name>
    <dbReference type="NCBI Taxonomy" id="50990"/>
    <lineage>
        <taxon>Eukaryota</taxon>
        <taxon>Fungi</taxon>
        <taxon>Dikarya</taxon>
        <taxon>Basidiomycota</taxon>
        <taxon>Agaricomycotina</taxon>
        <taxon>Agaricomycetes</taxon>
        <taxon>Hymenochaetales</taxon>
        <taxon>Rickenellaceae</taxon>
        <taxon>Rickenella</taxon>
    </lineage>
</organism>
<name>A0A4Y7QHJ3_9AGAM</name>
<reference evidence="1 2" key="1">
    <citation type="submission" date="2018-06" db="EMBL/GenBank/DDBJ databases">
        <title>A transcriptomic atlas of mushroom development highlights an independent origin of complex multicellularity.</title>
        <authorList>
            <consortium name="DOE Joint Genome Institute"/>
            <person name="Krizsan K."/>
            <person name="Almasi E."/>
            <person name="Merenyi Z."/>
            <person name="Sahu N."/>
            <person name="Viragh M."/>
            <person name="Koszo T."/>
            <person name="Mondo S."/>
            <person name="Kiss B."/>
            <person name="Balint B."/>
            <person name="Kues U."/>
            <person name="Barry K."/>
            <person name="Hegedus J.C."/>
            <person name="Henrissat B."/>
            <person name="Johnson J."/>
            <person name="Lipzen A."/>
            <person name="Ohm R."/>
            <person name="Nagy I."/>
            <person name="Pangilinan J."/>
            <person name="Yan J."/>
            <person name="Xiong Y."/>
            <person name="Grigoriev I.V."/>
            <person name="Hibbett D.S."/>
            <person name="Nagy L.G."/>
        </authorList>
    </citation>
    <scope>NUCLEOTIDE SEQUENCE [LARGE SCALE GENOMIC DNA]</scope>
    <source>
        <strain evidence="1 2">SZMC22713</strain>
    </source>
</reference>
<evidence type="ECO:0000313" key="1">
    <source>
        <dbReference type="EMBL" id="TDL26826.1"/>
    </source>
</evidence>
<dbReference type="Proteomes" id="UP000294933">
    <property type="component" value="Unassembled WGS sequence"/>
</dbReference>
<sequence>MFPRKNSVRKTQFSLCLPSTLAPLVRAQLLDHDHSHIDLIASSLYAPTRILRGAPTGQDDLQESSLHNPRLPSLSLQLASGARPSHSSAIFHREDACMHVPIGVLMVRSRCSRTDIDAAKPAGQLRVPDRGRARLC</sequence>
<dbReference type="EMBL" id="ML170160">
    <property type="protein sequence ID" value="TDL26826.1"/>
    <property type="molecule type" value="Genomic_DNA"/>
</dbReference>